<dbReference type="STRING" id="1071383.J7RIF7"/>
<dbReference type="GO" id="GO:0034727">
    <property type="term" value="P:piecemeal microautophagy of the nucleus"/>
    <property type="evidence" value="ECO:0007669"/>
    <property type="project" value="EnsemblFungi"/>
</dbReference>
<dbReference type="Pfam" id="PF21032">
    <property type="entry name" value="PROPPIN"/>
    <property type="match status" value="2"/>
</dbReference>
<evidence type="ECO:0008006" key="7">
    <source>
        <dbReference type="Google" id="ProtNLM"/>
    </source>
</evidence>
<evidence type="ECO:0000256" key="3">
    <source>
        <dbReference type="ARBA" id="ARBA00025740"/>
    </source>
</evidence>
<feature type="compositionally biased region" description="Polar residues" evidence="4">
    <location>
        <begin position="163"/>
        <end position="173"/>
    </location>
</feature>
<proteinExistence type="inferred from homology"/>
<dbReference type="EMBL" id="HE978316">
    <property type="protein sequence ID" value="CCK69313.1"/>
    <property type="molecule type" value="Genomic_DNA"/>
</dbReference>
<dbReference type="HOGENOM" id="CLU_025895_5_2_1"/>
<dbReference type="InterPro" id="IPR015943">
    <property type="entry name" value="WD40/YVTN_repeat-like_dom_sf"/>
</dbReference>
<dbReference type="GO" id="GO:0044090">
    <property type="term" value="P:positive regulation of vacuole organization"/>
    <property type="evidence" value="ECO:0007669"/>
    <property type="project" value="EnsemblFungi"/>
</dbReference>
<dbReference type="InterPro" id="IPR001680">
    <property type="entry name" value="WD40_rpt"/>
</dbReference>
<keyword evidence="6" id="KW-1185">Reference proteome</keyword>
<dbReference type="GO" id="GO:0000329">
    <property type="term" value="C:fungal-type vacuole membrane"/>
    <property type="evidence" value="ECO:0007669"/>
    <property type="project" value="EnsemblFungi"/>
</dbReference>
<dbReference type="GO" id="GO:0043130">
    <property type="term" value="F:ubiquitin binding"/>
    <property type="evidence" value="ECO:0007669"/>
    <property type="project" value="EnsemblFungi"/>
</dbReference>
<dbReference type="OMA" id="NIAILEM"/>
<dbReference type="GO" id="GO:0034045">
    <property type="term" value="C:phagophore assembly site membrane"/>
    <property type="evidence" value="ECO:0007669"/>
    <property type="project" value="EnsemblFungi"/>
</dbReference>
<feature type="region of interest" description="Disordered" evidence="4">
    <location>
        <begin position="163"/>
        <end position="206"/>
    </location>
</feature>
<gene>
    <name evidence="5" type="primary">KNAG0C02000</name>
    <name evidence="5" type="ordered locus">KNAG_0C02000</name>
</gene>
<dbReference type="InterPro" id="IPR048720">
    <property type="entry name" value="PROPPIN"/>
</dbReference>
<dbReference type="GO" id="GO:0032258">
    <property type="term" value="P:cytoplasm to vacuole targeting by the Cvt pathway"/>
    <property type="evidence" value="ECO:0007669"/>
    <property type="project" value="EnsemblFungi"/>
</dbReference>
<dbReference type="RefSeq" id="XP_022463559.1">
    <property type="nucleotide sequence ID" value="XM_022606911.1"/>
</dbReference>
<evidence type="ECO:0000256" key="4">
    <source>
        <dbReference type="SAM" id="MobiDB-lite"/>
    </source>
</evidence>
<keyword evidence="2" id="KW-0677">Repeat</keyword>
<dbReference type="SMART" id="SM00320">
    <property type="entry name" value="WD40"/>
    <property type="match status" value="2"/>
</dbReference>
<dbReference type="Gene3D" id="2.130.10.10">
    <property type="entry name" value="YVTN repeat-like/Quinoprotein amine dehydrogenase"/>
    <property type="match status" value="1"/>
</dbReference>
<reference evidence="5 6" key="1">
    <citation type="journal article" date="2011" name="Proc. Natl. Acad. Sci. U.S.A.">
        <title>Evolutionary erosion of yeast sex chromosomes by mating-type switching accidents.</title>
        <authorList>
            <person name="Gordon J.L."/>
            <person name="Armisen D."/>
            <person name="Proux-Wera E."/>
            <person name="Oheigeartaigh S.S."/>
            <person name="Byrne K.P."/>
            <person name="Wolfe K.H."/>
        </authorList>
    </citation>
    <scope>NUCLEOTIDE SEQUENCE [LARGE SCALE GENOMIC DNA]</scope>
    <source>
        <strain evidence="6">ATCC MYA-139 / BCRC 22969 / CBS 8797 / CCRC 22969 / KCTC 17520 / NBRC 10181 / NCYC 3082</strain>
    </source>
</reference>
<organism evidence="5 6">
    <name type="scientific">Huiozyma naganishii (strain ATCC MYA-139 / BCRC 22969 / CBS 8797 / KCTC 17520 / NBRC 10181 / NCYC 3082 / Yp74L-3)</name>
    <name type="common">Yeast</name>
    <name type="synonym">Kazachstania naganishii</name>
    <dbReference type="NCBI Taxonomy" id="1071383"/>
    <lineage>
        <taxon>Eukaryota</taxon>
        <taxon>Fungi</taxon>
        <taxon>Dikarya</taxon>
        <taxon>Ascomycota</taxon>
        <taxon>Saccharomycotina</taxon>
        <taxon>Saccharomycetes</taxon>
        <taxon>Saccharomycetales</taxon>
        <taxon>Saccharomycetaceae</taxon>
        <taxon>Huiozyma</taxon>
    </lineage>
</organism>
<dbReference type="GO" id="GO:0006624">
    <property type="term" value="P:vacuolar protein processing"/>
    <property type="evidence" value="ECO:0007669"/>
    <property type="project" value="EnsemblFungi"/>
</dbReference>
<sequence length="493" mass="54502">MSLQASSFSSFNQSFSNVSIAYPGGYMIFGCDPFKKLLSNTDGSYSIVKMFESSSLLVVVGSGVQPAFSPRRLKIMDIKRGKMICELTYITSIKNIELNQNKLIVSLQNEIYIYEVEGMKLIHVIKGIFNPEGLISISFSFENNYLAYSSYPLAQHDPNFNDGTGSLYNTESGAGTPLSRDDDANTFNDSEDGSGSVMTNETGNVVPTSNTEEAALIGVQTPSNRKTKNNVKQKGDITIFNLKTLQPSMVVEAHKSEISAVSLSSDGTLLTTASKQGTIIKVFRVCDGVNICQFRRGTYSVRVNDIRFSQDNEYLTVTSSSSTIHIFQVKVEEKPERGANGPEIAGQEERDLNVVDSTGAKKHQNPWSMSDVFKSSSKGITKRATKQITQMFPFGESNSTEELEPRRNIAYCKIPGHKSHHTAIAYVEQLQQVSLDDYPELALRKNFTATDKNTIAIRPLKVVTSEGLYYRFMFAPEKGGECTLVSQYSLLDS</sequence>
<dbReference type="GO" id="GO:0080025">
    <property type="term" value="F:phosphatidylinositol-3,5-bisphosphate binding"/>
    <property type="evidence" value="ECO:0007669"/>
    <property type="project" value="EnsemblFungi"/>
</dbReference>
<dbReference type="GO" id="GO:0170071">
    <property type="term" value="C:CROP complex"/>
    <property type="evidence" value="ECO:0007669"/>
    <property type="project" value="EnsemblFungi"/>
</dbReference>
<dbReference type="OrthoDB" id="1667587at2759"/>
<dbReference type="SUPFAM" id="SSF50978">
    <property type="entry name" value="WD40 repeat-like"/>
    <property type="match status" value="1"/>
</dbReference>
<dbReference type="AlphaFoldDB" id="J7RIF7"/>
<evidence type="ECO:0000256" key="2">
    <source>
        <dbReference type="ARBA" id="ARBA00022737"/>
    </source>
</evidence>
<name>J7RIF7_HUIN7</name>
<dbReference type="GeneID" id="34524993"/>
<dbReference type="PANTHER" id="PTHR11227">
    <property type="entry name" value="WD-REPEAT PROTEIN INTERACTING WITH PHOSPHOINOSIDES WIPI -RELATED"/>
    <property type="match status" value="1"/>
</dbReference>
<dbReference type="Proteomes" id="UP000006310">
    <property type="component" value="Chromosome 3"/>
</dbReference>
<dbReference type="KEGG" id="kng:KNAG_0C02000"/>
<dbReference type="GO" id="GO:0070273">
    <property type="term" value="F:phosphatidylinositol-4-phosphate binding"/>
    <property type="evidence" value="ECO:0007669"/>
    <property type="project" value="EnsemblFungi"/>
</dbReference>
<dbReference type="InterPro" id="IPR036322">
    <property type="entry name" value="WD40_repeat_dom_sf"/>
</dbReference>
<accession>J7RIF7</accession>
<dbReference type="GO" id="GO:0032266">
    <property type="term" value="F:phosphatidylinositol-3-phosphate binding"/>
    <property type="evidence" value="ECO:0007669"/>
    <property type="project" value="EnsemblFungi"/>
</dbReference>
<evidence type="ECO:0000256" key="1">
    <source>
        <dbReference type="ARBA" id="ARBA00022574"/>
    </source>
</evidence>
<dbReference type="GO" id="GO:0005829">
    <property type="term" value="C:cytosol"/>
    <property type="evidence" value="ECO:0007669"/>
    <property type="project" value="EnsemblFungi"/>
</dbReference>
<dbReference type="GO" id="GO:0070772">
    <property type="term" value="C:PAS complex"/>
    <property type="evidence" value="ECO:0007669"/>
    <property type="project" value="EnsemblFungi"/>
</dbReference>
<evidence type="ECO:0000313" key="5">
    <source>
        <dbReference type="EMBL" id="CCK69313.1"/>
    </source>
</evidence>
<feature type="compositionally biased region" description="Polar residues" evidence="4">
    <location>
        <begin position="196"/>
        <end position="206"/>
    </location>
</feature>
<keyword evidence="1" id="KW-0853">WD repeat</keyword>
<dbReference type="eggNOG" id="KOG2110">
    <property type="taxonomic scope" value="Eukaryota"/>
</dbReference>
<dbReference type="GO" id="GO:0045324">
    <property type="term" value="P:late endosome to vacuole transport"/>
    <property type="evidence" value="ECO:0007669"/>
    <property type="project" value="EnsemblFungi"/>
</dbReference>
<protein>
    <recommendedName>
        <fullName evidence="7">Autophagy-related protein 18</fullName>
    </recommendedName>
</protein>
<comment type="similarity">
    <text evidence="3">Belongs to the WD repeat PROPPIN family.</text>
</comment>
<dbReference type="GO" id="GO:0061908">
    <property type="term" value="C:phagophore"/>
    <property type="evidence" value="ECO:0007669"/>
    <property type="project" value="EnsemblFungi"/>
</dbReference>
<dbReference type="GO" id="GO:0000425">
    <property type="term" value="P:pexophagy"/>
    <property type="evidence" value="ECO:0007669"/>
    <property type="project" value="EnsemblFungi"/>
</dbReference>
<reference evidence="6" key="2">
    <citation type="submission" date="2012-08" db="EMBL/GenBank/DDBJ databases">
        <title>Genome sequence of Kazachstania naganishii.</title>
        <authorList>
            <person name="Gordon J.L."/>
            <person name="Armisen D."/>
            <person name="Proux-Wera E."/>
            <person name="OhEigeartaigh S.S."/>
            <person name="Byrne K.P."/>
            <person name="Wolfe K.H."/>
        </authorList>
    </citation>
    <scope>NUCLEOTIDE SEQUENCE [LARGE SCALE GENOMIC DNA]</scope>
    <source>
        <strain evidence="6">ATCC MYA-139 / BCRC 22969 / CBS 8797 / CCRC 22969 / KCTC 17520 / NBRC 10181 / NCYC 3082</strain>
    </source>
</reference>
<evidence type="ECO:0000313" key="6">
    <source>
        <dbReference type="Proteomes" id="UP000006310"/>
    </source>
</evidence>
<dbReference type="GO" id="GO:0005768">
    <property type="term" value="C:endosome"/>
    <property type="evidence" value="ECO:0007669"/>
    <property type="project" value="EnsemblFungi"/>
</dbReference>